<keyword evidence="2 7" id="KW-0813">Transport</keyword>
<feature type="transmembrane region" description="Helical" evidence="7">
    <location>
        <begin position="211"/>
        <end position="233"/>
    </location>
</feature>
<keyword evidence="6 7" id="KW-0472">Membrane</keyword>
<dbReference type="AlphaFoldDB" id="A0A5N6AQR8"/>
<evidence type="ECO:0000256" key="5">
    <source>
        <dbReference type="ARBA" id="ARBA00022989"/>
    </source>
</evidence>
<dbReference type="PANTHER" id="PTHR43744">
    <property type="entry name" value="ABC TRANSPORTER PERMEASE PROTEIN MG189-RELATED-RELATED"/>
    <property type="match status" value="1"/>
</dbReference>
<comment type="subcellular location">
    <subcellularLocation>
        <location evidence="1 7">Cell membrane</location>
        <topology evidence="1 7">Multi-pass membrane protein</topology>
    </subcellularLocation>
</comment>
<protein>
    <submittedName>
        <fullName evidence="9">ABC transporter permease subunit</fullName>
    </submittedName>
</protein>
<dbReference type="CDD" id="cd06261">
    <property type="entry name" value="TM_PBP2"/>
    <property type="match status" value="1"/>
</dbReference>
<feature type="domain" description="ABC transmembrane type-1" evidence="8">
    <location>
        <begin position="101"/>
        <end position="290"/>
    </location>
</feature>
<proteinExistence type="inferred from homology"/>
<name>A0A5N6AQR8_9ACTN</name>
<keyword evidence="5 7" id="KW-1133">Transmembrane helix</keyword>
<dbReference type="Gene3D" id="1.10.3720.10">
    <property type="entry name" value="MetI-like"/>
    <property type="match status" value="1"/>
</dbReference>
<dbReference type="PANTHER" id="PTHR43744:SF12">
    <property type="entry name" value="ABC TRANSPORTER PERMEASE PROTEIN MG189-RELATED"/>
    <property type="match status" value="1"/>
</dbReference>
<comment type="caution">
    <text evidence="9">The sequence shown here is derived from an EMBL/GenBank/DDBJ whole genome shotgun (WGS) entry which is preliminary data.</text>
</comment>
<evidence type="ECO:0000256" key="2">
    <source>
        <dbReference type="ARBA" id="ARBA00022448"/>
    </source>
</evidence>
<keyword evidence="3" id="KW-1003">Cell membrane</keyword>
<gene>
    <name evidence="9" type="ORF">FH607_001005</name>
</gene>
<dbReference type="InterPro" id="IPR000515">
    <property type="entry name" value="MetI-like"/>
</dbReference>
<evidence type="ECO:0000256" key="4">
    <source>
        <dbReference type="ARBA" id="ARBA00022692"/>
    </source>
</evidence>
<feature type="transmembrane region" description="Helical" evidence="7">
    <location>
        <begin position="273"/>
        <end position="290"/>
    </location>
</feature>
<evidence type="ECO:0000256" key="3">
    <source>
        <dbReference type="ARBA" id="ARBA00022475"/>
    </source>
</evidence>
<feature type="transmembrane region" description="Helical" evidence="7">
    <location>
        <begin position="169"/>
        <end position="190"/>
    </location>
</feature>
<dbReference type="Pfam" id="PF00528">
    <property type="entry name" value="BPD_transp_1"/>
    <property type="match status" value="1"/>
</dbReference>
<evidence type="ECO:0000313" key="10">
    <source>
        <dbReference type="Proteomes" id="UP000314251"/>
    </source>
</evidence>
<dbReference type="OrthoDB" id="2063054at2"/>
<dbReference type="InterPro" id="IPR035906">
    <property type="entry name" value="MetI-like_sf"/>
</dbReference>
<organism evidence="9 10">
    <name type="scientific">Streptomyces mimosae</name>
    <dbReference type="NCBI Taxonomy" id="2586635"/>
    <lineage>
        <taxon>Bacteria</taxon>
        <taxon>Bacillati</taxon>
        <taxon>Actinomycetota</taxon>
        <taxon>Actinomycetes</taxon>
        <taxon>Kitasatosporales</taxon>
        <taxon>Streptomycetaceae</taxon>
        <taxon>Streptomyces</taxon>
    </lineage>
</organism>
<evidence type="ECO:0000259" key="8">
    <source>
        <dbReference type="PROSITE" id="PS50928"/>
    </source>
</evidence>
<dbReference type="Proteomes" id="UP000314251">
    <property type="component" value="Unassembled WGS sequence"/>
</dbReference>
<sequence length="304" mass="33687">MTAPQLRTADGGRNSTRRRGLSALDDRNQWRGNRVRWFNVLCASVLGTFVVIWLVPLVFALITSLKTEEDATANPTSWLPETWTVEAYTSVWRAGNMPVWYVNSFVVASLSALLTVLVCSMTGFALARTRFAGRRLVIGLMLAGIVIPGQILIIPMFQQFSALNLLNTYWAMILPGVASPIAVFIYMSFFRGIPSEIVDSARADGAGWFRIYWTLYMPLCKPATSAVSIFSFIGAWNSFMWPLLVLTSTKLMTIPVGLATVQSSYSVQYAQNMAMAILGALPLLFVFVLFQRRIVEGIATTGIK</sequence>
<keyword evidence="4 7" id="KW-0812">Transmembrane</keyword>
<dbReference type="GO" id="GO:0005886">
    <property type="term" value="C:plasma membrane"/>
    <property type="evidence" value="ECO:0007669"/>
    <property type="project" value="UniProtKB-SubCell"/>
</dbReference>
<dbReference type="RefSeq" id="WP_139665641.1">
    <property type="nucleotide sequence ID" value="NZ_VDLY02000001.1"/>
</dbReference>
<dbReference type="EMBL" id="VDLY02000001">
    <property type="protein sequence ID" value="KAB8170954.1"/>
    <property type="molecule type" value="Genomic_DNA"/>
</dbReference>
<dbReference type="SUPFAM" id="SSF161098">
    <property type="entry name" value="MetI-like"/>
    <property type="match status" value="1"/>
</dbReference>
<dbReference type="PROSITE" id="PS50928">
    <property type="entry name" value="ABC_TM1"/>
    <property type="match status" value="1"/>
</dbReference>
<evidence type="ECO:0000256" key="7">
    <source>
        <dbReference type="RuleBase" id="RU363032"/>
    </source>
</evidence>
<reference evidence="9" key="1">
    <citation type="submission" date="2019-10" db="EMBL/GenBank/DDBJ databases">
        <title>Nonomuraea sp. nov., isolated from Phyllanthus amarus.</title>
        <authorList>
            <person name="Klykleung N."/>
            <person name="Tanasupawat S."/>
        </authorList>
    </citation>
    <scope>NUCLEOTIDE SEQUENCE [LARGE SCALE GENOMIC DNA]</scope>
    <source>
        <strain evidence="9">3MP-10</strain>
    </source>
</reference>
<keyword evidence="10" id="KW-1185">Reference proteome</keyword>
<feature type="transmembrane region" description="Helical" evidence="7">
    <location>
        <begin position="100"/>
        <end position="124"/>
    </location>
</feature>
<dbReference type="GO" id="GO:0055085">
    <property type="term" value="P:transmembrane transport"/>
    <property type="evidence" value="ECO:0007669"/>
    <property type="project" value="InterPro"/>
</dbReference>
<feature type="transmembrane region" description="Helical" evidence="7">
    <location>
        <begin position="136"/>
        <end position="157"/>
    </location>
</feature>
<accession>A0A5N6AQR8</accession>
<comment type="similarity">
    <text evidence="7">Belongs to the binding-protein-dependent transport system permease family.</text>
</comment>
<evidence type="ECO:0000313" key="9">
    <source>
        <dbReference type="EMBL" id="KAB8170954.1"/>
    </source>
</evidence>
<evidence type="ECO:0000256" key="1">
    <source>
        <dbReference type="ARBA" id="ARBA00004651"/>
    </source>
</evidence>
<evidence type="ECO:0000256" key="6">
    <source>
        <dbReference type="ARBA" id="ARBA00023136"/>
    </source>
</evidence>
<feature type="transmembrane region" description="Helical" evidence="7">
    <location>
        <begin position="37"/>
        <end position="62"/>
    </location>
</feature>